<evidence type="ECO:0000256" key="8">
    <source>
        <dbReference type="SAM" id="Phobius"/>
    </source>
</evidence>
<keyword evidence="3" id="KW-1003">Cell membrane</keyword>
<evidence type="ECO:0000256" key="3">
    <source>
        <dbReference type="ARBA" id="ARBA00022475"/>
    </source>
</evidence>
<dbReference type="InterPro" id="IPR036737">
    <property type="entry name" value="OmpA-like_sf"/>
</dbReference>
<dbReference type="InterPro" id="IPR050330">
    <property type="entry name" value="Bact_OuterMem_StrucFunc"/>
</dbReference>
<name>A0A3B0RAK7_9ZZZZ</name>
<feature type="domain" description="OmpA-like" evidence="9">
    <location>
        <begin position="283"/>
        <end position="401"/>
    </location>
</feature>
<keyword evidence="10" id="KW-0966">Cell projection</keyword>
<evidence type="ECO:0000313" key="10">
    <source>
        <dbReference type="EMBL" id="VAV89091.1"/>
    </source>
</evidence>
<reference evidence="10" key="1">
    <citation type="submission" date="2018-06" db="EMBL/GenBank/DDBJ databases">
        <authorList>
            <person name="Zhirakovskaya E."/>
        </authorList>
    </citation>
    <scope>NUCLEOTIDE SEQUENCE</scope>
</reference>
<keyword evidence="10" id="KW-0282">Flagellum</keyword>
<keyword evidence="5 8" id="KW-1133">Transmembrane helix</keyword>
<keyword evidence="6 8" id="KW-0472">Membrane</keyword>
<dbReference type="Gene3D" id="3.30.1330.60">
    <property type="entry name" value="OmpA-like domain"/>
    <property type="match status" value="1"/>
</dbReference>
<dbReference type="PANTHER" id="PTHR30329:SF21">
    <property type="entry name" value="LIPOPROTEIN YIAD-RELATED"/>
    <property type="match status" value="1"/>
</dbReference>
<dbReference type="CDD" id="cd07185">
    <property type="entry name" value="OmpA_C-like"/>
    <property type="match status" value="1"/>
</dbReference>
<evidence type="ECO:0000256" key="1">
    <source>
        <dbReference type="ARBA" id="ARBA00004162"/>
    </source>
</evidence>
<dbReference type="PROSITE" id="PS51123">
    <property type="entry name" value="OMPA_2"/>
    <property type="match status" value="1"/>
</dbReference>
<accession>A0A3B0RAK7</accession>
<keyword evidence="4 8" id="KW-0812">Transmembrane</keyword>
<dbReference type="EMBL" id="UOEC01000057">
    <property type="protein sequence ID" value="VAV89091.1"/>
    <property type="molecule type" value="Genomic_DNA"/>
</dbReference>
<dbReference type="Pfam" id="PF13677">
    <property type="entry name" value="MotB_plug"/>
    <property type="match status" value="1"/>
</dbReference>
<dbReference type="Pfam" id="PF00691">
    <property type="entry name" value="OmpA"/>
    <property type="match status" value="1"/>
</dbReference>
<dbReference type="NCBIfam" id="NF004651">
    <property type="entry name" value="PRK05996.1"/>
    <property type="match status" value="1"/>
</dbReference>
<dbReference type="SUPFAM" id="SSF103088">
    <property type="entry name" value="OmpA-like"/>
    <property type="match status" value="1"/>
</dbReference>
<keyword evidence="10" id="KW-0969">Cilium</keyword>
<feature type="region of interest" description="Disordered" evidence="7">
    <location>
        <begin position="74"/>
        <end position="152"/>
    </location>
</feature>
<feature type="transmembrane region" description="Helical" evidence="8">
    <location>
        <begin position="26"/>
        <end position="49"/>
    </location>
</feature>
<organism evidence="10">
    <name type="scientific">hydrothermal vent metagenome</name>
    <dbReference type="NCBI Taxonomy" id="652676"/>
    <lineage>
        <taxon>unclassified sequences</taxon>
        <taxon>metagenomes</taxon>
        <taxon>ecological metagenomes</taxon>
    </lineage>
</organism>
<evidence type="ECO:0000259" key="9">
    <source>
        <dbReference type="PROSITE" id="PS51123"/>
    </source>
</evidence>
<evidence type="ECO:0000256" key="7">
    <source>
        <dbReference type="SAM" id="MobiDB-lite"/>
    </source>
</evidence>
<feature type="compositionally biased region" description="Basic and acidic residues" evidence="7">
    <location>
        <begin position="78"/>
        <end position="118"/>
    </location>
</feature>
<gene>
    <name evidence="10" type="ORF">MNBD_ALPHA08-1569</name>
</gene>
<comment type="subcellular location">
    <subcellularLocation>
        <location evidence="1">Cell membrane</location>
        <topology evidence="1">Single-pass membrane protein</topology>
    </subcellularLocation>
</comment>
<protein>
    <submittedName>
        <fullName evidence="10">Flagellar motor rotation protein MotB</fullName>
    </submittedName>
</protein>
<proteinExistence type="inferred from homology"/>
<sequence>MLNEEVKPEIIIIKRKRSGEESHHGGVWKIAFADFMTAMMAFFLVMWLINASNEETRSQVASYFNPVKLVDSTAQPRGLDEKENNDKSAESAGEKGTEEKGDKSAGDNTENQKGEAELFRSPMESLDKIAGGPPKSKSDQAEGSKSGTNIGDMKVYKYRDPFAPKNWQVVKVEKPDVKAKAKFAKEIKRPPKPVMVTKVAYQPQKLPGGKKDKIETRKFEKEKLGTNQKPMAIKPAPQKGQNAKKAPPKQEKVKRLSRLKSEILAVNKGKGPRVEVVQTKHGILVSLTDDAKFGMFNVASAKPAKEMVLLMEQVANILASKSGKIIIRGHTDARPFNSKDYDNWRLSTARAQIARYMLIRGGIKEDRFARIEGYADRKLKFPDKPYDARNRRIEILILDKDK</sequence>
<dbReference type="InterPro" id="IPR006665">
    <property type="entry name" value="OmpA-like"/>
</dbReference>
<evidence type="ECO:0000256" key="4">
    <source>
        <dbReference type="ARBA" id="ARBA00022692"/>
    </source>
</evidence>
<dbReference type="InterPro" id="IPR025713">
    <property type="entry name" value="MotB-like_N_dom"/>
</dbReference>
<feature type="region of interest" description="Disordered" evidence="7">
    <location>
        <begin position="227"/>
        <end position="255"/>
    </location>
</feature>
<evidence type="ECO:0000256" key="6">
    <source>
        <dbReference type="ARBA" id="ARBA00023136"/>
    </source>
</evidence>
<dbReference type="GO" id="GO:0005886">
    <property type="term" value="C:plasma membrane"/>
    <property type="evidence" value="ECO:0007669"/>
    <property type="project" value="UniProtKB-SubCell"/>
</dbReference>
<dbReference type="AlphaFoldDB" id="A0A3B0RAK7"/>
<dbReference type="PANTHER" id="PTHR30329">
    <property type="entry name" value="STATOR ELEMENT OF FLAGELLAR MOTOR COMPLEX"/>
    <property type="match status" value="1"/>
</dbReference>
<evidence type="ECO:0000256" key="2">
    <source>
        <dbReference type="ARBA" id="ARBA00008914"/>
    </source>
</evidence>
<evidence type="ECO:0000256" key="5">
    <source>
        <dbReference type="ARBA" id="ARBA00022989"/>
    </source>
</evidence>
<comment type="similarity">
    <text evidence="2">Belongs to the MotB family.</text>
</comment>